<keyword evidence="7" id="KW-0963">Cytoplasm</keyword>
<evidence type="ECO:0000256" key="6">
    <source>
        <dbReference type="ARBA" id="ARBA00049024"/>
    </source>
</evidence>
<comment type="pathway">
    <text evidence="1 7">Amino-acid biosynthesis; L-proline biosynthesis; L-glutamate 5-semialdehyde from L-glutamate: step 2/2.</text>
</comment>
<dbReference type="GO" id="GO:0004350">
    <property type="term" value="F:glutamate-5-semialdehyde dehydrogenase activity"/>
    <property type="evidence" value="ECO:0007669"/>
    <property type="project" value="UniProtKB-UniRule"/>
</dbReference>
<dbReference type="FunFam" id="3.40.309.10:FF:000006">
    <property type="entry name" value="Gamma-glutamyl phosphate reductase"/>
    <property type="match status" value="1"/>
</dbReference>
<dbReference type="AlphaFoldDB" id="A0A2M7G8V2"/>
<dbReference type="InterPro" id="IPR016162">
    <property type="entry name" value="Ald_DH_N"/>
</dbReference>
<keyword evidence="5 7" id="KW-0560">Oxidoreductase</keyword>
<dbReference type="PROSITE" id="PS01223">
    <property type="entry name" value="PROA"/>
    <property type="match status" value="1"/>
</dbReference>
<dbReference type="HAMAP" id="MF_00412">
    <property type="entry name" value="ProA"/>
    <property type="match status" value="1"/>
</dbReference>
<comment type="similarity">
    <text evidence="7">Belongs to the gamma-glutamyl phosphate reductase family.</text>
</comment>
<dbReference type="EMBL" id="PFFQ01000012">
    <property type="protein sequence ID" value="PIW18546.1"/>
    <property type="molecule type" value="Genomic_DNA"/>
</dbReference>
<reference evidence="9 10" key="1">
    <citation type="submission" date="2017-09" db="EMBL/GenBank/DDBJ databases">
        <title>Depth-based differentiation of microbial function through sediment-hosted aquifers and enrichment of novel symbionts in the deep terrestrial subsurface.</title>
        <authorList>
            <person name="Probst A.J."/>
            <person name="Ladd B."/>
            <person name="Jarett J.K."/>
            <person name="Geller-Mcgrath D.E."/>
            <person name="Sieber C.M."/>
            <person name="Emerson J.B."/>
            <person name="Anantharaman K."/>
            <person name="Thomas B.C."/>
            <person name="Malmstrom R."/>
            <person name="Stieglmeier M."/>
            <person name="Klingl A."/>
            <person name="Woyke T."/>
            <person name="Ryan C.M."/>
            <person name="Banfield J.F."/>
        </authorList>
    </citation>
    <scope>NUCLEOTIDE SEQUENCE [LARGE SCALE GENOMIC DNA]</scope>
    <source>
        <strain evidence="9">CG17_big_fil_post_rev_8_21_14_2_50_48_46</strain>
    </source>
</reference>
<name>A0A2M7G8V2_9BACT</name>
<dbReference type="InterPro" id="IPR016161">
    <property type="entry name" value="Ald_DH/histidinol_DH"/>
</dbReference>
<evidence type="ECO:0000259" key="8">
    <source>
        <dbReference type="Pfam" id="PF00171"/>
    </source>
</evidence>
<keyword evidence="3 7" id="KW-0641">Proline biosynthesis</keyword>
<feature type="domain" description="Aldehyde dehydrogenase" evidence="8">
    <location>
        <begin position="3"/>
        <end position="305"/>
    </location>
</feature>
<evidence type="ECO:0000256" key="1">
    <source>
        <dbReference type="ARBA" id="ARBA00004985"/>
    </source>
</evidence>
<evidence type="ECO:0000256" key="4">
    <source>
        <dbReference type="ARBA" id="ARBA00022857"/>
    </source>
</evidence>
<comment type="catalytic activity">
    <reaction evidence="6 7">
        <text>L-glutamate 5-semialdehyde + phosphate + NADP(+) = L-glutamyl 5-phosphate + NADPH + H(+)</text>
        <dbReference type="Rhea" id="RHEA:19541"/>
        <dbReference type="ChEBI" id="CHEBI:15378"/>
        <dbReference type="ChEBI" id="CHEBI:43474"/>
        <dbReference type="ChEBI" id="CHEBI:57783"/>
        <dbReference type="ChEBI" id="CHEBI:58066"/>
        <dbReference type="ChEBI" id="CHEBI:58274"/>
        <dbReference type="ChEBI" id="CHEBI:58349"/>
        <dbReference type="EC" id="1.2.1.41"/>
    </reaction>
</comment>
<dbReference type="PIRSF" id="PIRSF000151">
    <property type="entry name" value="GPR"/>
    <property type="match status" value="1"/>
</dbReference>
<dbReference type="EC" id="1.2.1.41" evidence="7"/>
<dbReference type="SUPFAM" id="SSF53720">
    <property type="entry name" value="ALDH-like"/>
    <property type="match status" value="1"/>
</dbReference>
<organism evidence="9 10">
    <name type="scientific">bacterium (Candidatus Blackallbacteria) CG17_big_fil_post_rev_8_21_14_2_50_48_46</name>
    <dbReference type="NCBI Taxonomy" id="2014261"/>
    <lineage>
        <taxon>Bacteria</taxon>
        <taxon>Candidatus Blackallbacteria</taxon>
    </lineage>
</organism>
<sequence length="424" mass="47070">MTATAPDLETLGRQAKQAARELARLKTEFKNQILLNLAQALRQHQEEILASNFLDYSEAKEQGLSEAMLDRLRLDAARIEGMAREVEAVARLEDPVGQEFDQRLLPHGLKIKRRRTPLGVVGVIYESRPNVTVDVAVLCFKTGNAVILRGGKETLRTNKVLVRILQTALQEAQLNPKSIQLIDSPDRDLVKQMLHLDKYIDMLIPRGGAELHRFCLENSTIPVITGGIGVCHLYADAFLDLDAAVPVIYNAKVQRPTVCNALDTLLVHHLIAPDLIPLLCESLAPAGVEIRADVQSYPLFEAENYPKLVHATHQDWGTEFLDLVLSVRMVEDLDEALDHIAQYSSGHSEAILTLKSEHAERFLDEVDSAAVYVNASTRFTDGAQFGLGAEVAVSTQKLHARGPMALEGLTTYKWLVEGRWSVRP</sequence>
<proteinExistence type="inferred from homology"/>
<dbReference type="GO" id="GO:0005737">
    <property type="term" value="C:cytoplasm"/>
    <property type="evidence" value="ECO:0007669"/>
    <property type="project" value="UniProtKB-SubCell"/>
</dbReference>
<dbReference type="InterPro" id="IPR000965">
    <property type="entry name" value="GPR_dom"/>
</dbReference>
<dbReference type="GO" id="GO:0050661">
    <property type="term" value="F:NADP binding"/>
    <property type="evidence" value="ECO:0007669"/>
    <property type="project" value="InterPro"/>
</dbReference>
<evidence type="ECO:0000256" key="2">
    <source>
        <dbReference type="ARBA" id="ARBA00022605"/>
    </source>
</evidence>
<dbReference type="NCBIfam" id="NF001221">
    <property type="entry name" value="PRK00197.1"/>
    <property type="match status" value="1"/>
</dbReference>
<keyword evidence="2 7" id="KW-0028">Amino-acid biosynthesis</keyword>
<evidence type="ECO:0000256" key="3">
    <source>
        <dbReference type="ARBA" id="ARBA00022650"/>
    </source>
</evidence>
<comment type="subcellular location">
    <subcellularLocation>
        <location evidence="7">Cytoplasm</location>
    </subcellularLocation>
</comment>
<dbReference type="Proteomes" id="UP000231019">
    <property type="component" value="Unassembled WGS sequence"/>
</dbReference>
<accession>A0A2M7G8V2</accession>
<dbReference type="InterPro" id="IPR015590">
    <property type="entry name" value="Aldehyde_DH_dom"/>
</dbReference>
<dbReference type="CDD" id="cd07079">
    <property type="entry name" value="ALDH_F18-19_ProA-GPR"/>
    <property type="match status" value="1"/>
</dbReference>
<dbReference type="Gene3D" id="3.40.309.10">
    <property type="entry name" value="Aldehyde Dehydrogenase, Chain A, domain 2"/>
    <property type="match status" value="1"/>
</dbReference>
<dbReference type="NCBIfam" id="TIGR00407">
    <property type="entry name" value="proA"/>
    <property type="match status" value="1"/>
</dbReference>
<dbReference type="PANTHER" id="PTHR11063:SF8">
    <property type="entry name" value="DELTA-1-PYRROLINE-5-CARBOXYLATE SYNTHASE"/>
    <property type="match status" value="1"/>
</dbReference>
<dbReference type="PANTHER" id="PTHR11063">
    <property type="entry name" value="GLUTAMATE SEMIALDEHYDE DEHYDROGENASE"/>
    <property type="match status" value="1"/>
</dbReference>
<evidence type="ECO:0000256" key="7">
    <source>
        <dbReference type="HAMAP-Rule" id="MF_00412"/>
    </source>
</evidence>
<keyword evidence="4 7" id="KW-0521">NADP</keyword>
<dbReference type="UniPathway" id="UPA00098">
    <property type="reaction ID" value="UER00360"/>
</dbReference>
<dbReference type="Gene3D" id="3.40.605.10">
    <property type="entry name" value="Aldehyde Dehydrogenase, Chain A, domain 1"/>
    <property type="match status" value="1"/>
</dbReference>
<evidence type="ECO:0000256" key="5">
    <source>
        <dbReference type="ARBA" id="ARBA00023002"/>
    </source>
</evidence>
<evidence type="ECO:0000313" key="10">
    <source>
        <dbReference type="Proteomes" id="UP000231019"/>
    </source>
</evidence>
<gene>
    <name evidence="7" type="primary">proA</name>
    <name evidence="9" type="ORF">COW36_04435</name>
</gene>
<dbReference type="Pfam" id="PF00171">
    <property type="entry name" value="Aldedh"/>
    <property type="match status" value="1"/>
</dbReference>
<dbReference type="InterPro" id="IPR020593">
    <property type="entry name" value="G-glutamylP_reductase_CS"/>
</dbReference>
<comment type="function">
    <text evidence="7">Catalyzes the NADPH-dependent reduction of L-glutamate 5-phosphate into L-glutamate 5-semialdehyde and phosphate. The product spontaneously undergoes cyclization to form 1-pyrroline-5-carboxylate.</text>
</comment>
<dbReference type="InterPro" id="IPR012134">
    <property type="entry name" value="Glu-5-SA_DH"/>
</dbReference>
<comment type="caution">
    <text evidence="9">The sequence shown here is derived from an EMBL/GenBank/DDBJ whole genome shotgun (WGS) entry which is preliminary data.</text>
</comment>
<evidence type="ECO:0000313" key="9">
    <source>
        <dbReference type="EMBL" id="PIW18546.1"/>
    </source>
</evidence>
<protein>
    <recommendedName>
        <fullName evidence="7">Gamma-glutamyl phosphate reductase</fullName>
        <shortName evidence="7">GPR</shortName>
        <ecNumber evidence="7">1.2.1.41</ecNumber>
    </recommendedName>
    <alternativeName>
        <fullName evidence="7">Glutamate-5-semialdehyde dehydrogenase</fullName>
    </alternativeName>
    <alternativeName>
        <fullName evidence="7">Glutamyl-gamma-semialdehyde dehydrogenase</fullName>
        <shortName evidence="7">GSA dehydrogenase</shortName>
    </alternativeName>
</protein>
<dbReference type="GO" id="GO:0055129">
    <property type="term" value="P:L-proline biosynthetic process"/>
    <property type="evidence" value="ECO:0007669"/>
    <property type="project" value="UniProtKB-UniRule"/>
</dbReference>
<dbReference type="InterPro" id="IPR016163">
    <property type="entry name" value="Ald_DH_C"/>
</dbReference>